<sequence>MIEDNDEKEELSEVEEKNHVRSGEKPKPKDLKKSRAKKSFTCTQCGKSFTYKHHLELHMTIHTGEKPFTCDQCGKSFTRSSTLKDHMDIHTGEKRHACHQCGKTFLWGSSLTTHLKFHTKEKPYSCHLCEKTFSLVGHLKLHQKIHTGVRDYMCFECEKTFTSTSCLKQHQKIHIGQKPHKCSHCDKRFSQAIHLRTHERIHTGEKPYKCSHCDKRFNQSAYLKVHERIHTGEKPYMCSHCDKRFSQSGDLKVHERIHTGEKPYHCTEFLGQFIGECCMFLSCQACQQCFSPTGSSHNNHIISEAPPTTITHSAINAGILPSVYKCRRASDHQEELKSAQTEFIKEDREKMRDPEPCRIKHTEDTEQQTEMIEDNEEKEELSEFEEKDHVRSGEKPKQKDLKTRRAKKSFTCTQCGKSFSYKCLLEVHMRIHTGEKPYDQCGNSFTQSAKLKQHMNIHTREKLYASAQMSGVNDDHYVHYYIQQHNTSIAQSEIFLSNLHPCSGIKTKRSDCYS</sequence>
<evidence type="ECO:0000256" key="3">
    <source>
        <dbReference type="ARBA" id="ARBA00022771"/>
    </source>
</evidence>
<keyword evidence="1" id="KW-0479">Metal-binding</keyword>
<evidence type="ECO:0000313" key="9">
    <source>
        <dbReference type="EMBL" id="KAI2666804.1"/>
    </source>
</evidence>
<name>A0ABQ8MVD9_LABRO</name>
<dbReference type="PROSITE" id="PS50157">
    <property type="entry name" value="ZINC_FINGER_C2H2_2"/>
    <property type="match status" value="10"/>
</dbReference>
<evidence type="ECO:0000259" key="8">
    <source>
        <dbReference type="PROSITE" id="PS50157"/>
    </source>
</evidence>
<dbReference type="Pfam" id="PF00096">
    <property type="entry name" value="zf-C2H2"/>
    <property type="match status" value="9"/>
</dbReference>
<feature type="domain" description="C2H2-type" evidence="8">
    <location>
        <begin position="180"/>
        <end position="207"/>
    </location>
</feature>
<dbReference type="InterPro" id="IPR036236">
    <property type="entry name" value="Znf_C2H2_sf"/>
</dbReference>
<feature type="compositionally biased region" description="Acidic residues" evidence="7">
    <location>
        <begin position="365"/>
        <end position="383"/>
    </location>
</feature>
<feature type="domain" description="C2H2-type" evidence="8">
    <location>
        <begin position="96"/>
        <end position="123"/>
    </location>
</feature>
<evidence type="ECO:0000313" key="10">
    <source>
        <dbReference type="Proteomes" id="UP000830375"/>
    </source>
</evidence>
<dbReference type="PROSITE" id="PS00028">
    <property type="entry name" value="ZINC_FINGER_C2H2_1"/>
    <property type="match status" value="9"/>
</dbReference>
<feature type="compositionally biased region" description="Basic and acidic residues" evidence="7">
    <location>
        <begin position="14"/>
        <end position="33"/>
    </location>
</feature>
<evidence type="ECO:0000256" key="2">
    <source>
        <dbReference type="ARBA" id="ARBA00022737"/>
    </source>
</evidence>
<feature type="domain" description="C2H2-type" evidence="8">
    <location>
        <begin position="40"/>
        <end position="67"/>
    </location>
</feature>
<keyword evidence="5" id="KW-0539">Nucleus</keyword>
<dbReference type="EMBL" id="JACTAM010000003">
    <property type="protein sequence ID" value="KAI2666804.1"/>
    <property type="molecule type" value="Genomic_DNA"/>
</dbReference>
<organism evidence="9 10">
    <name type="scientific">Labeo rohita</name>
    <name type="common">Indian major carp</name>
    <name type="synonym">Cyprinus rohita</name>
    <dbReference type="NCBI Taxonomy" id="84645"/>
    <lineage>
        <taxon>Eukaryota</taxon>
        <taxon>Metazoa</taxon>
        <taxon>Chordata</taxon>
        <taxon>Craniata</taxon>
        <taxon>Vertebrata</taxon>
        <taxon>Euteleostomi</taxon>
        <taxon>Actinopterygii</taxon>
        <taxon>Neopterygii</taxon>
        <taxon>Teleostei</taxon>
        <taxon>Ostariophysi</taxon>
        <taxon>Cypriniformes</taxon>
        <taxon>Cyprinidae</taxon>
        <taxon>Labeoninae</taxon>
        <taxon>Labeonini</taxon>
        <taxon>Labeo</taxon>
    </lineage>
</organism>
<gene>
    <name evidence="9" type="ORF">H4Q32_026505</name>
</gene>
<reference evidence="9 10" key="1">
    <citation type="submission" date="2022-01" db="EMBL/GenBank/DDBJ databases">
        <title>A high-quality chromosome-level genome assembly of rohu carp, Labeo rohita.</title>
        <authorList>
            <person name="Arick M.A. II"/>
            <person name="Hsu C.-Y."/>
            <person name="Magbanua Z."/>
            <person name="Pechanova O."/>
            <person name="Grover C."/>
            <person name="Miller E."/>
            <person name="Thrash A."/>
            <person name="Ezzel L."/>
            <person name="Alam S."/>
            <person name="Benzie J."/>
            <person name="Hamilton M."/>
            <person name="Karsi A."/>
            <person name="Lawrence M.L."/>
            <person name="Peterson D.G."/>
        </authorList>
    </citation>
    <scope>NUCLEOTIDE SEQUENCE [LARGE SCALE GENOMIC DNA]</scope>
    <source>
        <strain evidence="10">BAU-BD-2019</strain>
        <tissue evidence="9">Blood</tissue>
    </source>
</reference>
<keyword evidence="4" id="KW-0862">Zinc</keyword>
<evidence type="ECO:0000256" key="5">
    <source>
        <dbReference type="ARBA" id="ARBA00023242"/>
    </source>
</evidence>
<keyword evidence="2" id="KW-0677">Repeat</keyword>
<evidence type="ECO:0000256" key="1">
    <source>
        <dbReference type="ARBA" id="ARBA00022723"/>
    </source>
</evidence>
<feature type="domain" description="C2H2-type" evidence="8">
    <location>
        <begin position="152"/>
        <end position="179"/>
    </location>
</feature>
<feature type="domain" description="C2H2-type" evidence="8">
    <location>
        <begin position="124"/>
        <end position="151"/>
    </location>
</feature>
<feature type="domain" description="C2H2-type" evidence="8">
    <location>
        <begin position="68"/>
        <end position="95"/>
    </location>
</feature>
<dbReference type="SUPFAM" id="SSF57667">
    <property type="entry name" value="beta-beta-alpha zinc fingers"/>
    <property type="match status" value="6"/>
</dbReference>
<feature type="compositionally biased region" description="Acidic residues" evidence="7">
    <location>
        <begin position="1"/>
        <end position="13"/>
    </location>
</feature>
<feature type="domain" description="C2H2-type" evidence="8">
    <location>
        <begin position="410"/>
        <end position="437"/>
    </location>
</feature>
<dbReference type="SMART" id="SM00355">
    <property type="entry name" value="ZnF_C2H2"/>
    <property type="match status" value="10"/>
</dbReference>
<dbReference type="PANTHER" id="PTHR14003">
    <property type="entry name" value="TRANSCRIPTIONAL REPRESSOR PROTEIN YY"/>
    <property type="match status" value="1"/>
</dbReference>
<evidence type="ECO:0000256" key="4">
    <source>
        <dbReference type="ARBA" id="ARBA00022833"/>
    </source>
</evidence>
<keyword evidence="3 6" id="KW-0863">Zinc-finger</keyword>
<feature type="compositionally biased region" description="Basic and acidic residues" evidence="7">
    <location>
        <begin position="384"/>
        <end position="402"/>
    </location>
</feature>
<dbReference type="InterPro" id="IPR013087">
    <property type="entry name" value="Znf_C2H2_type"/>
</dbReference>
<keyword evidence="10" id="KW-1185">Reference proteome</keyword>
<comment type="caution">
    <text evidence="9">The sequence shown here is derived from an EMBL/GenBank/DDBJ whole genome shotgun (WGS) entry which is preliminary data.</text>
</comment>
<evidence type="ECO:0000256" key="6">
    <source>
        <dbReference type="PROSITE-ProRule" id="PRU00042"/>
    </source>
</evidence>
<evidence type="ECO:0000256" key="7">
    <source>
        <dbReference type="SAM" id="MobiDB-lite"/>
    </source>
</evidence>
<dbReference type="PANTHER" id="PTHR14003:SF23">
    <property type="entry name" value="ZINC FINGER PROTEIN 143"/>
    <property type="match status" value="1"/>
</dbReference>
<accession>A0ABQ8MVD9</accession>
<feature type="region of interest" description="Disordered" evidence="7">
    <location>
        <begin position="360"/>
        <end position="402"/>
    </location>
</feature>
<feature type="domain" description="C2H2-type" evidence="8">
    <location>
        <begin position="439"/>
        <end position="463"/>
    </location>
</feature>
<feature type="domain" description="C2H2-type" evidence="8">
    <location>
        <begin position="208"/>
        <end position="235"/>
    </location>
</feature>
<dbReference type="Proteomes" id="UP000830375">
    <property type="component" value="Unassembled WGS sequence"/>
</dbReference>
<protein>
    <submittedName>
        <fullName evidence="9">Zinc finger protein 658B</fullName>
    </submittedName>
</protein>
<feature type="region of interest" description="Disordered" evidence="7">
    <location>
        <begin position="1"/>
        <end position="35"/>
    </location>
</feature>
<feature type="domain" description="C2H2-type" evidence="8">
    <location>
        <begin position="236"/>
        <end position="263"/>
    </location>
</feature>
<dbReference type="Gene3D" id="3.30.160.60">
    <property type="entry name" value="Classic Zinc Finger"/>
    <property type="match status" value="10"/>
</dbReference>
<proteinExistence type="predicted"/>